<proteinExistence type="predicted"/>
<dbReference type="InterPro" id="IPR046341">
    <property type="entry name" value="SET_dom_sf"/>
</dbReference>
<comment type="caution">
    <text evidence="4">The sequence shown here is derived from an EMBL/GenBank/DDBJ whole genome shotgun (WGS) entry which is preliminary data.</text>
</comment>
<accession>A0AAV8UW17</accession>
<evidence type="ECO:0000256" key="2">
    <source>
        <dbReference type="ARBA" id="ARBA00022679"/>
    </source>
</evidence>
<reference evidence="4 5" key="1">
    <citation type="journal article" date="2023" name="Nat. Commun.">
        <title>Origin of minicircular mitochondrial genomes in red algae.</title>
        <authorList>
            <person name="Lee Y."/>
            <person name="Cho C.H."/>
            <person name="Lee Y.M."/>
            <person name="Park S.I."/>
            <person name="Yang J.H."/>
            <person name="West J.A."/>
            <person name="Bhattacharya D."/>
            <person name="Yoon H.S."/>
        </authorList>
    </citation>
    <scope>NUCLEOTIDE SEQUENCE [LARGE SCALE GENOMIC DNA]</scope>
    <source>
        <strain evidence="4 5">CCMP1338</strain>
        <tissue evidence="4">Whole cell</tissue>
    </source>
</reference>
<protein>
    <recommendedName>
        <fullName evidence="6">SET domain-containing protein</fullName>
    </recommendedName>
</protein>
<keyword evidence="3" id="KW-0949">S-adenosyl-L-methionine</keyword>
<organism evidence="4 5">
    <name type="scientific">Rhodosorus marinus</name>
    <dbReference type="NCBI Taxonomy" id="101924"/>
    <lineage>
        <taxon>Eukaryota</taxon>
        <taxon>Rhodophyta</taxon>
        <taxon>Stylonematophyceae</taxon>
        <taxon>Stylonematales</taxon>
        <taxon>Stylonemataceae</taxon>
        <taxon>Rhodosorus</taxon>
    </lineage>
</organism>
<evidence type="ECO:0000256" key="3">
    <source>
        <dbReference type="ARBA" id="ARBA00022691"/>
    </source>
</evidence>
<dbReference type="PANTHER" id="PTHR13271">
    <property type="entry name" value="UNCHARACTERIZED PUTATIVE METHYLTRANSFERASE"/>
    <property type="match status" value="1"/>
</dbReference>
<keyword evidence="2" id="KW-0808">Transferase</keyword>
<dbReference type="InterPro" id="IPR036464">
    <property type="entry name" value="Rubisco_LSMT_subst-bd_sf"/>
</dbReference>
<dbReference type="SUPFAM" id="SSF82199">
    <property type="entry name" value="SET domain"/>
    <property type="match status" value="1"/>
</dbReference>
<dbReference type="EMBL" id="JAMWBK010000003">
    <property type="protein sequence ID" value="KAJ8906785.1"/>
    <property type="molecule type" value="Genomic_DNA"/>
</dbReference>
<dbReference type="CDD" id="cd10527">
    <property type="entry name" value="SET_LSMT"/>
    <property type="match status" value="1"/>
</dbReference>
<evidence type="ECO:0000313" key="4">
    <source>
        <dbReference type="EMBL" id="KAJ8906785.1"/>
    </source>
</evidence>
<dbReference type="GO" id="GO:0016279">
    <property type="term" value="F:protein-lysine N-methyltransferase activity"/>
    <property type="evidence" value="ECO:0007669"/>
    <property type="project" value="TreeGrafter"/>
</dbReference>
<evidence type="ECO:0000313" key="5">
    <source>
        <dbReference type="Proteomes" id="UP001157974"/>
    </source>
</evidence>
<dbReference type="InterPro" id="IPR050600">
    <property type="entry name" value="SETD3_SETD6_MTase"/>
</dbReference>
<keyword evidence="5" id="KW-1185">Reference proteome</keyword>
<dbReference type="Proteomes" id="UP001157974">
    <property type="component" value="Unassembled WGS sequence"/>
</dbReference>
<dbReference type="Gene3D" id="3.90.1410.10">
    <property type="entry name" value="set domain protein methyltransferase, domain 1"/>
    <property type="match status" value="1"/>
</dbReference>
<keyword evidence="1" id="KW-0489">Methyltransferase</keyword>
<dbReference type="GO" id="GO:0032259">
    <property type="term" value="P:methylation"/>
    <property type="evidence" value="ECO:0007669"/>
    <property type="project" value="UniProtKB-KW"/>
</dbReference>
<evidence type="ECO:0008006" key="6">
    <source>
        <dbReference type="Google" id="ProtNLM"/>
    </source>
</evidence>
<dbReference type="SUPFAM" id="SSF81822">
    <property type="entry name" value="RuBisCo LSMT C-terminal, substrate-binding domain"/>
    <property type="match status" value="1"/>
</dbReference>
<gene>
    <name evidence="4" type="ORF">NDN08_003271</name>
</gene>
<evidence type="ECO:0000256" key="1">
    <source>
        <dbReference type="ARBA" id="ARBA00022603"/>
    </source>
</evidence>
<dbReference type="AlphaFoldDB" id="A0AAV8UW17"/>
<sequence length="447" mass="50343">MATCAFLGVGLPSKSVAALRRKKGCVMSAASSSPLSWARDGGIQWTVMNLHTFAGNVRGMIAEQDFDASSAIVKVPKEMVLESNSIPETNPIPAFVTSSYWKSQRWWVRLALRLVYQKQTDKKPNLSGYVNALPKSFSTPFHWTAEELQETQYIPIQKQVVNQQQEWKRLHRLLVENLKDGRNVEFDEFVWALECVRSRAFSGEAEATPFAERLKTIAFAGALSVAALTLHLADSEQVLNGLSLAVIALLSYDLIYPRVQKAIGGEEWKRYILCPIVDFCNHSSRAESDLSYEYFFSSFVLKTGPYKKGEQVFISYGDRSNDQLLQYYGFVEEDNPHDIYVVGETLQSVLDSLDIDSTTLNDQEKEYGPVVLLKSTLNFDKSVQNSVSKLFGEDGIKPFAEQVCLSELENMPTTLEEDEGLKKKSIAVQFRIQKKKLLTDILKEARG</sequence>
<name>A0AAV8UW17_9RHOD</name>